<keyword evidence="3" id="KW-1185">Reference proteome</keyword>
<feature type="domain" description="Allophanate hydrolase C-terminal" evidence="1">
    <location>
        <begin position="7"/>
        <end position="125"/>
    </location>
</feature>
<dbReference type="InterPro" id="IPR053844">
    <property type="entry name" value="AH_C"/>
</dbReference>
<dbReference type="Pfam" id="PF21986">
    <property type="entry name" value="AH_C"/>
    <property type="match status" value="1"/>
</dbReference>
<protein>
    <recommendedName>
        <fullName evidence="1">Allophanate hydrolase C-terminal domain-containing protein</fullName>
    </recommendedName>
</protein>
<reference evidence="2 3" key="1">
    <citation type="submission" date="2019-06" db="EMBL/GenBank/DDBJ databases">
        <title>Whole genome shotgun sequence of Pseudonocardia hydrocarbonoxydans NBRC 14498.</title>
        <authorList>
            <person name="Hosoyama A."/>
            <person name="Uohara A."/>
            <person name="Ohji S."/>
            <person name="Ichikawa N."/>
        </authorList>
    </citation>
    <scope>NUCLEOTIDE SEQUENCE [LARGE SCALE GENOMIC DNA]</scope>
    <source>
        <strain evidence="2 3">NBRC 14498</strain>
    </source>
</reference>
<proteinExistence type="predicted"/>
<organism evidence="2 3">
    <name type="scientific">Pseudonocardia hydrocarbonoxydans</name>
    <dbReference type="NCBI Taxonomy" id="76726"/>
    <lineage>
        <taxon>Bacteria</taxon>
        <taxon>Bacillati</taxon>
        <taxon>Actinomycetota</taxon>
        <taxon>Actinomycetes</taxon>
        <taxon>Pseudonocardiales</taxon>
        <taxon>Pseudonocardiaceae</taxon>
        <taxon>Pseudonocardia</taxon>
    </lineage>
</organism>
<dbReference type="AlphaFoldDB" id="A0A4Y3WKY7"/>
<comment type="caution">
    <text evidence="2">The sequence shown here is derived from an EMBL/GenBank/DDBJ whole genome shotgun (WGS) entry which is preliminary data.</text>
</comment>
<name>A0A4Y3WKY7_9PSEU</name>
<gene>
    <name evidence="2" type="ORF">PHY01_09630</name>
</gene>
<evidence type="ECO:0000259" key="1">
    <source>
        <dbReference type="Pfam" id="PF21986"/>
    </source>
</evidence>
<dbReference type="Proteomes" id="UP000320338">
    <property type="component" value="Unassembled WGS sequence"/>
</dbReference>
<evidence type="ECO:0000313" key="3">
    <source>
        <dbReference type="Proteomes" id="UP000320338"/>
    </source>
</evidence>
<dbReference type="RefSeq" id="WP_141277296.1">
    <property type="nucleotide sequence ID" value="NZ_BAAARZ010000010.1"/>
</dbReference>
<dbReference type="Gene3D" id="3.10.490.10">
    <property type="entry name" value="Gamma-glutamyl cyclotransferase-like"/>
    <property type="match status" value="1"/>
</dbReference>
<evidence type="ECO:0000313" key="2">
    <source>
        <dbReference type="EMBL" id="GEC18680.1"/>
    </source>
</evidence>
<sequence>MTGHRLLAVVAAHRTGQPLHPELAALGAEFARRAYTAPVYHLVALPGPGVPRGGLVAVDEGGAAVEVELHRIPVDALGALVCALPAPLGIGPVELADSSALGIVCVRRPPGTLDVSAYGSWPAYLRSVTV</sequence>
<dbReference type="OrthoDB" id="182039at2"/>
<dbReference type="EMBL" id="BJNG01000007">
    <property type="protein sequence ID" value="GEC18680.1"/>
    <property type="molecule type" value="Genomic_DNA"/>
</dbReference>
<accession>A0A4Y3WKY7</accession>